<accession>D5UZY7</accession>
<proteinExistence type="predicted"/>
<dbReference type="EMBL" id="CP001999">
    <property type="protein sequence ID" value="ADG93356.1"/>
    <property type="molecule type" value="Genomic_DNA"/>
</dbReference>
<evidence type="ECO:0000313" key="1">
    <source>
        <dbReference type="EMBL" id="ADG93356.1"/>
    </source>
</evidence>
<dbReference type="Proteomes" id="UP000000939">
    <property type="component" value="Chromosome"/>
</dbReference>
<dbReference type="HOGENOM" id="CLU_1040682_0_0_7"/>
<sequence>MANSKVSQIAGNTSEDFIDEAVSGYTYLYAKKAFEPLLNKIAGGKEDSILREALEGAINTLQFGIMNAVMMTVTEYAFSKLALTATATIAFLKATYIAQKARKLIAGALGAVPFVGKGLGNVVSATGSFLSSDRQQLATMANNTSNNLTTVVSQERQNQIMIRGYQHKSADNNTSNAIRLKQSGDNKYVTIFTHKTMTGTWLNTTEDKRIYEKATNTTVKSSGTATWSVLYSKLNQFSEFAKTAEGVIMNNTMASVKMLEAQGAKLS</sequence>
<name>D5UZY7_ARCNC</name>
<dbReference type="AlphaFoldDB" id="D5UZY7"/>
<dbReference type="RefSeq" id="WP_013135501.1">
    <property type="nucleotide sequence ID" value="NC_014166.1"/>
</dbReference>
<evidence type="ECO:0000313" key="2">
    <source>
        <dbReference type="Proteomes" id="UP000000939"/>
    </source>
</evidence>
<gene>
    <name evidence="1" type="ordered locus">Arnit_1702</name>
</gene>
<dbReference type="STRING" id="572480.Arnit_1702"/>
<protein>
    <submittedName>
        <fullName evidence="1">Uncharacterized protein</fullName>
    </submittedName>
</protein>
<dbReference type="OrthoDB" id="5350445at2"/>
<dbReference type="KEGG" id="ant:Arnit_1702"/>
<reference evidence="1 2" key="1">
    <citation type="journal article" date="2010" name="Stand. Genomic Sci.">
        <title>Complete genome sequence of Arcobacter nitrofigilis type strain (CI).</title>
        <authorList>
            <person name="Pati A."/>
            <person name="Gronow S."/>
            <person name="Lapidus A."/>
            <person name="Copeland A."/>
            <person name="Glavina Del Rio T."/>
            <person name="Nolan M."/>
            <person name="Lucas S."/>
            <person name="Tice H."/>
            <person name="Cheng J.F."/>
            <person name="Han C."/>
            <person name="Chertkov O."/>
            <person name="Bruce D."/>
            <person name="Tapia R."/>
            <person name="Goodwin L."/>
            <person name="Pitluck S."/>
            <person name="Liolios K."/>
            <person name="Ivanova N."/>
            <person name="Mavromatis K."/>
            <person name="Chen A."/>
            <person name="Palaniappan K."/>
            <person name="Land M."/>
            <person name="Hauser L."/>
            <person name="Chang Y.J."/>
            <person name="Jeffries C.D."/>
            <person name="Detter J.C."/>
            <person name="Rohde M."/>
            <person name="Goker M."/>
            <person name="Bristow J."/>
            <person name="Eisen J.A."/>
            <person name="Markowitz V."/>
            <person name="Hugenholtz P."/>
            <person name="Klenk H.P."/>
            <person name="Kyrpides N.C."/>
        </authorList>
    </citation>
    <scope>NUCLEOTIDE SEQUENCE [LARGE SCALE GENOMIC DNA]</scope>
    <source>
        <strain evidence="2">ATCC 33309 / DSM 7299 / CCUG 15893 / LMG 7604 / NCTC 12251 / CI</strain>
    </source>
</reference>
<organism evidence="1 2">
    <name type="scientific">Arcobacter nitrofigilis (strain ATCC 33309 / DSM 7299 / CCUG 15893 / LMG 7604 / NCTC 12251 / CI)</name>
    <name type="common">Campylobacter nitrofigilis</name>
    <dbReference type="NCBI Taxonomy" id="572480"/>
    <lineage>
        <taxon>Bacteria</taxon>
        <taxon>Pseudomonadati</taxon>
        <taxon>Campylobacterota</taxon>
        <taxon>Epsilonproteobacteria</taxon>
        <taxon>Campylobacterales</taxon>
        <taxon>Arcobacteraceae</taxon>
        <taxon>Arcobacter</taxon>
    </lineage>
</organism>
<keyword evidence="2" id="KW-1185">Reference proteome</keyword>